<dbReference type="Gene3D" id="3.90.226.10">
    <property type="entry name" value="2-enoyl-CoA Hydratase, Chain A, domain 1"/>
    <property type="match status" value="1"/>
</dbReference>
<dbReference type="OMA" id="PAFNEMI"/>
<dbReference type="PANTHER" id="PTHR43684:SF11">
    <property type="entry name" value="CHROMO DOMAIN-CONTAINING PROTEIN"/>
    <property type="match status" value="1"/>
</dbReference>
<evidence type="ECO:0000256" key="1">
    <source>
        <dbReference type="SAM" id="MobiDB-lite"/>
    </source>
</evidence>
<dbReference type="PANTHER" id="PTHR43684">
    <property type="match status" value="1"/>
</dbReference>
<evidence type="ECO:0000313" key="2">
    <source>
        <dbReference type="EMBL" id="TRY63270.1"/>
    </source>
</evidence>
<feature type="region of interest" description="Disordered" evidence="1">
    <location>
        <begin position="1"/>
        <end position="143"/>
    </location>
</feature>
<dbReference type="CDD" id="cd06558">
    <property type="entry name" value="crotonase-like"/>
    <property type="match status" value="1"/>
</dbReference>
<feature type="compositionally biased region" description="Polar residues" evidence="1">
    <location>
        <begin position="61"/>
        <end position="82"/>
    </location>
</feature>
<dbReference type="Pfam" id="PF00378">
    <property type="entry name" value="ECH_1"/>
    <property type="match status" value="1"/>
</dbReference>
<proteinExistence type="predicted"/>
<reference evidence="2 3" key="1">
    <citation type="journal article" date="2018" name="Nat. Ecol. Evol.">
        <title>Genomic signatures of mitonuclear coevolution across populations of Tigriopus californicus.</title>
        <authorList>
            <person name="Barreto F.S."/>
            <person name="Watson E.T."/>
            <person name="Lima T.G."/>
            <person name="Willett C.S."/>
            <person name="Edmands S."/>
            <person name="Li W."/>
            <person name="Burton R.S."/>
        </authorList>
    </citation>
    <scope>NUCLEOTIDE SEQUENCE [LARGE SCALE GENOMIC DNA]</scope>
    <source>
        <strain evidence="2 3">San Diego</strain>
    </source>
</reference>
<keyword evidence="3" id="KW-1185">Reference proteome</keyword>
<feature type="compositionally biased region" description="Basic residues" evidence="1">
    <location>
        <begin position="1"/>
        <end position="11"/>
    </location>
</feature>
<feature type="compositionally biased region" description="Polar residues" evidence="1">
    <location>
        <begin position="231"/>
        <end position="241"/>
    </location>
</feature>
<dbReference type="EMBL" id="VCGU01000458">
    <property type="protein sequence ID" value="TRY63270.1"/>
    <property type="molecule type" value="Genomic_DNA"/>
</dbReference>
<feature type="region of interest" description="Disordered" evidence="1">
    <location>
        <begin position="222"/>
        <end position="241"/>
    </location>
</feature>
<organism evidence="2 3">
    <name type="scientific">Tigriopus californicus</name>
    <name type="common">Marine copepod</name>
    <dbReference type="NCBI Taxonomy" id="6832"/>
    <lineage>
        <taxon>Eukaryota</taxon>
        <taxon>Metazoa</taxon>
        <taxon>Ecdysozoa</taxon>
        <taxon>Arthropoda</taxon>
        <taxon>Crustacea</taxon>
        <taxon>Multicrustacea</taxon>
        <taxon>Hexanauplia</taxon>
        <taxon>Copepoda</taxon>
        <taxon>Harpacticoida</taxon>
        <taxon>Harpacticidae</taxon>
        <taxon>Tigriopus</taxon>
    </lineage>
</organism>
<evidence type="ECO:0000313" key="3">
    <source>
        <dbReference type="Proteomes" id="UP000318571"/>
    </source>
</evidence>
<dbReference type="InterPro" id="IPR051053">
    <property type="entry name" value="ECH/Chromodomain_protein"/>
</dbReference>
<dbReference type="STRING" id="6832.A0A553NCU7"/>
<dbReference type="SUPFAM" id="SSF52096">
    <property type="entry name" value="ClpP/crotonase"/>
    <property type="match status" value="1"/>
</dbReference>
<accession>A0A553NCU7</accession>
<comment type="caution">
    <text evidence="2">The sequence shown here is derived from an EMBL/GenBank/DDBJ whole genome shotgun (WGS) entry which is preliminary data.</text>
</comment>
<sequence>MTGRGSVRRKSSPFATGRNRSKTDNTPTNSPVDLHQAIESARLTFKNDVDPAMKRHRGCKSTLSSPKMASPQNTKENKSNSAPPSPMKAVHSKSRPSTQSPRSPRSPATSGDKRQSLDPPSELALTNPKRFKAEPKVNSGRGNNVLTEMKVKGQMGSRKKNVYKDEVSKLHQDEGIYHLLHGLSGSRRKTQVKHFNASNPSVDTLIHAPPARKANGHQKFILPTRVPTPQPSTNKSKTSSKGDLIIQMPVKEGPHVTPELLLNPKNFEQLQKLPQRDYMDLWSGNQSHKLPSEALAAVNLELNISPTESGCSSASSDISSLSNLTAGAAMFSAGRGPVWSSPSNNNPRKIPKRARIGSRMLLCVSNITKQYREIVVRSYPTFAQIIFTPGTTGMQFSFNINVFEEIIDAMQILLDDPTCKAVVFSGLGDLFCQGVDLTLLAFDSIEKQKKSADIMSKGIKTFIKFIVSYPKLTVGAVNGVARGLGVTLLPYLDLVYASDKATFQLDSPNIGYIPEGFASETMKAPAFNEMILLGQMKTAEEAKALGLVTEVFWPDRLFEELVPRLENLEKLNYEGLKATKALQKKRLLRQVSPVMDEETKELQEIWSAPNFHRQIRNFLKTSDGIVFK</sequence>
<dbReference type="InterPro" id="IPR029045">
    <property type="entry name" value="ClpP/crotonase-like_dom_sf"/>
</dbReference>
<name>A0A553NCU7_TIGCA</name>
<gene>
    <name evidence="2" type="ORF">TCAL_04659</name>
</gene>
<feature type="compositionally biased region" description="Low complexity" evidence="1">
    <location>
        <begin position="95"/>
        <end position="110"/>
    </location>
</feature>
<dbReference type="InterPro" id="IPR001753">
    <property type="entry name" value="Enoyl-CoA_hydra/iso"/>
</dbReference>
<dbReference type="Proteomes" id="UP000318571">
    <property type="component" value="Chromosome 10"/>
</dbReference>
<protein>
    <submittedName>
        <fullName evidence="2">Uncharacterized protein</fullName>
    </submittedName>
</protein>
<dbReference type="AlphaFoldDB" id="A0A553NCU7"/>
<dbReference type="OrthoDB" id="6357915at2759"/>